<evidence type="ECO:0000256" key="1">
    <source>
        <dbReference type="ARBA" id="ARBA00004651"/>
    </source>
</evidence>
<dbReference type="AlphaFoldDB" id="A0A1C6U632"/>
<evidence type="ECO:0000313" key="9">
    <source>
        <dbReference type="Proteomes" id="UP000198937"/>
    </source>
</evidence>
<feature type="transmembrane region" description="Helical" evidence="6">
    <location>
        <begin position="200"/>
        <end position="225"/>
    </location>
</feature>
<proteinExistence type="predicted"/>
<name>A0A1C6U632_9ACTN</name>
<keyword evidence="5 6" id="KW-0472">Membrane</keyword>
<evidence type="ECO:0000256" key="4">
    <source>
        <dbReference type="ARBA" id="ARBA00022989"/>
    </source>
</evidence>
<evidence type="ECO:0000313" key="8">
    <source>
        <dbReference type="EMBL" id="SCL49434.1"/>
    </source>
</evidence>
<feature type="transmembrane region" description="Helical" evidence="6">
    <location>
        <begin position="341"/>
        <end position="360"/>
    </location>
</feature>
<dbReference type="InterPro" id="IPR038766">
    <property type="entry name" value="Membrane_comp_ABC_pdt"/>
</dbReference>
<feature type="domain" description="ABC3 transporter permease C-terminal" evidence="7">
    <location>
        <begin position="645"/>
        <end position="746"/>
    </location>
</feature>
<dbReference type="EMBL" id="FMIA01000002">
    <property type="protein sequence ID" value="SCL49434.1"/>
    <property type="molecule type" value="Genomic_DNA"/>
</dbReference>
<feature type="transmembrane region" description="Helical" evidence="6">
    <location>
        <begin position="372"/>
        <end position="393"/>
    </location>
</feature>
<dbReference type="STRING" id="683228.GA0070617_1181"/>
<evidence type="ECO:0000256" key="5">
    <source>
        <dbReference type="ARBA" id="ARBA00023136"/>
    </source>
</evidence>
<dbReference type="OrthoDB" id="4871813at2"/>
<accession>A0A1C6U632</accession>
<dbReference type="Proteomes" id="UP000198937">
    <property type="component" value="Unassembled WGS sequence"/>
</dbReference>
<keyword evidence="2" id="KW-1003">Cell membrane</keyword>
<feature type="transmembrane region" description="Helical" evidence="6">
    <location>
        <begin position="258"/>
        <end position="279"/>
    </location>
</feature>
<feature type="transmembrane region" description="Helical" evidence="6">
    <location>
        <begin position="723"/>
        <end position="746"/>
    </location>
</feature>
<keyword evidence="3 6" id="KW-0812">Transmembrane</keyword>
<feature type="domain" description="ABC3 transporter permease C-terminal" evidence="7">
    <location>
        <begin position="210"/>
        <end position="324"/>
    </location>
</feature>
<dbReference type="Pfam" id="PF02687">
    <property type="entry name" value="FtsX"/>
    <property type="match status" value="2"/>
</dbReference>
<evidence type="ECO:0000256" key="6">
    <source>
        <dbReference type="SAM" id="Phobius"/>
    </source>
</evidence>
<evidence type="ECO:0000256" key="3">
    <source>
        <dbReference type="ARBA" id="ARBA00022692"/>
    </source>
</evidence>
<feature type="transmembrane region" description="Helical" evidence="6">
    <location>
        <begin position="31"/>
        <end position="54"/>
    </location>
</feature>
<keyword evidence="4 6" id="KW-1133">Transmembrane helix</keyword>
<feature type="transmembrane region" description="Helical" evidence="6">
    <location>
        <begin position="421"/>
        <end position="442"/>
    </location>
</feature>
<dbReference type="InterPro" id="IPR003838">
    <property type="entry name" value="ABC3_permease_C"/>
</dbReference>
<dbReference type="PANTHER" id="PTHR30287">
    <property type="entry name" value="MEMBRANE COMPONENT OF PREDICTED ABC SUPERFAMILY METABOLITE UPTAKE TRANSPORTER"/>
    <property type="match status" value="1"/>
</dbReference>
<dbReference type="RefSeq" id="WP_091434652.1">
    <property type="nucleotide sequence ID" value="NZ_BMMJ01000001.1"/>
</dbReference>
<reference evidence="9" key="1">
    <citation type="submission" date="2016-06" db="EMBL/GenBank/DDBJ databases">
        <authorList>
            <person name="Varghese N."/>
            <person name="Submissions Spin"/>
        </authorList>
    </citation>
    <scope>NUCLEOTIDE SEQUENCE [LARGE SCALE GENOMIC DNA]</scope>
    <source>
        <strain evidence="9">DSM 45577</strain>
    </source>
</reference>
<gene>
    <name evidence="8" type="ORF">GA0070617_1181</name>
</gene>
<evidence type="ECO:0000259" key="7">
    <source>
        <dbReference type="Pfam" id="PF02687"/>
    </source>
</evidence>
<sequence length="763" mass="79469">MSAPGRRGPTAWLHDLLLGVRLSVAGGPTGWARLAMTAVGVGLGVAMLLTATALPTVGLARSDRSEGRDPGPDVTAAGPDTLLYAEADTDWRELRVEGLLVQPEGGQAPVPPGLSRLPAPGEMVVSPDLAELLASPDARLLVERLDATVVGTIAPEGLAGPRDLYYFRGADSLAAGSFGVSRTDTFGGGGGPGDSGSLPAVLLVLSLLGVVVLLLPVMIFVTTAVRFGSEARDRQLAAIRLVGADTTMTRRIAAGETLVGALLGMVVGALLFFGVGRLVGELLPVRFSFFPADLRPVPALVALVVLAVPTAAVLVTLSALRRVMIEPLGVVRRGRERRRQLWWRLLPPALGLLLLAPLTGRMSEVTGELVEVQVVAGITLLLLGLVLLLPWVVQSVVRRLGGGGVAWQLAVRRLQLDSDTAVRAVSGIAVSVAGIIAVQGVLGAGQLAAIGRYGDTSQFQASVSTYREPADRLAGQVATALAEAPGVGPVTAVSQLRTSPDTPAYVEMWIADCDGLRHYADLPSCADGDSFVASGRERPEVAPGATVTFDTDGDQTRWTVPADMRAVEQYDKLVMADLLVTPGALGAPAPEPVTYLAGLDGTDPDAIEQLRTAVYRIDPLAFVTGFARPGNGLLGDFEQALQVGAIALLLIIGASLLVNVLEQLRERRRLLAVLTAFGTRRRTLSGSVLYQVAIPVLLGLALAVVTGGGLGALLLAMVDEPIVFNWAAIAGVSGTAALVVLAVTAASQPLLWRLTRPDGLRSE</sequence>
<feature type="transmembrane region" description="Helical" evidence="6">
    <location>
        <begin position="688"/>
        <end position="717"/>
    </location>
</feature>
<evidence type="ECO:0000256" key="2">
    <source>
        <dbReference type="ARBA" id="ARBA00022475"/>
    </source>
</evidence>
<feature type="transmembrane region" description="Helical" evidence="6">
    <location>
        <begin position="640"/>
        <end position="661"/>
    </location>
</feature>
<dbReference type="PANTHER" id="PTHR30287:SF1">
    <property type="entry name" value="INNER MEMBRANE PROTEIN"/>
    <property type="match status" value="1"/>
</dbReference>
<organism evidence="8 9">
    <name type="scientific">Micromonospora yangpuensis</name>
    <dbReference type="NCBI Taxonomy" id="683228"/>
    <lineage>
        <taxon>Bacteria</taxon>
        <taxon>Bacillati</taxon>
        <taxon>Actinomycetota</taxon>
        <taxon>Actinomycetes</taxon>
        <taxon>Micromonosporales</taxon>
        <taxon>Micromonosporaceae</taxon>
        <taxon>Micromonospora</taxon>
    </lineage>
</organism>
<comment type="subcellular location">
    <subcellularLocation>
        <location evidence="1">Cell membrane</location>
        <topology evidence="1">Multi-pass membrane protein</topology>
    </subcellularLocation>
</comment>
<keyword evidence="9" id="KW-1185">Reference proteome</keyword>
<dbReference type="GO" id="GO:0005886">
    <property type="term" value="C:plasma membrane"/>
    <property type="evidence" value="ECO:0007669"/>
    <property type="project" value="UniProtKB-SubCell"/>
</dbReference>
<protein>
    <submittedName>
        <fullName evidence="8">Predicted ABC-type transport system involved in lysophospholipase L1 biosynthesis, permease component</fullName>
    </submittedName>
</protein>
<feature type="transmembrane region" description="Helical" evidence="6">
    <location>
        <begin position="299"/>
        <end position="320"/>
    </location>
</feature>